<proteinExistence type="predicted"/>
<dbReference type="AlphaFoldDB" id="A0A486TW64"/>
<dbReference type="AntiFam" id="ANF00095">
    <property type="entry name" value="Shadow ORF (opposite ABC transporters)"/>
</dbReference>
<evidence type="ECO:0000313" key="2">
    <source>
        <dbReference type="EMBL" id="VGM30424.1"/>
    </source>
</evidence>
<accession>A0A486TW64</accession>
<feature type="region of interest" description="Disordered" evidence="1">
    <location>
        <begin position="14"/>
        <end position="36"/>
    </location>
</feature>
<name>A0A486TW64_KLEPN</name>
<reference evidence="2" key="1">
    <citation type="submission" date="2019-03" db="EMBL/GenBank/DDBJ databases">
        <authorList>
            <consortium name="Pathogen Informatics"/>
        </authorList>
    </citation>
    <scope>NUCLEOTIDE SEQUENCE</scope>
    <source>
        <strain evidence="2">5012STDY7626354</strain>
    </source>
</reference>
<dbReference type="AntiFam" id="ANF00142">
    <property type="entry name" value="Shadow ORF (opposite yadG)"/>
</dbReference>
<feature type="compositionally biased region" description="Basic and acidic residues" evidence="1">
    <location>
        <begin position="17"/>
        <end position="28"/>
    </location>
</feature>
<evidence type="ECO:0000256" key="1">
    <source>
        <dbReference type="SAM" id="MobiDB-lite"/>
    </source>
</evidence>
<gene>
    <name evidence="2" type="ORF">SAMEA4873555_05161</name>
</gene>
<sequence length="297" mass="34602">MDFATHAQAVAAHRKAHAEVADAEQRSRRLDRRQRGRLAQHRYRLQQLAGISRLRRGKQRFCRSLLHDFAVTHDQHIIGHFCHHSHIVGDQQQAGGKRLLQFAHQLEDLRLNSDVEGRGRLIGNQHLWLAQHCHGDHHPLAHTAGKLVRILLQALLHMTDFDRVQHRADPAAPFTAAQHFVALQRLFQLLAHRHQRIERGHRFLKNHGNRLAAQQLHLPLRQAEQILVIKNNRAAWNLCLLRKQTHDRQRSQRFTAARLAGNAQSFSRPERKADVIHHPLCTKLDRQALDREQRRRK</sequence>
<dbReference type="EMBL" id="CAAHCY010000019">
    <property type="protein sequence ID" value="VGM30424.1"/>
    <property type="molecule type" value="Genomic_DNA"/>
</dbReference>
<organism evidence="2">
    <name type="scientific">Klebsiella pneumoniae</name>
    <dbReference type="NCBI Taxonomy" id="573"/>
    <lineage>
        <taxon>Bacteria</taxon>
        <taxon>Pseudomonadati</taxon>
        <taxon>Pseudomonadota</taxon>
        <taxon>Gammaproteobacteria</taxon>
        <taxon>Enterobacterales</taxon>
        <taxon>Enterobacteriaceae</taxon>
        <taxon>Klebsiella/Raoultella group</taxon>
        <taxon>Klebsiella</taxon>
        <taxon>Klebsiella pneumoniae complex</taxon>
    </lineage>
</organism>
<protein>
    <submittedName>
        <fullName evidence="2">Uncharacterized protein</fullName>
    </submittedName>
</protein>